<protein>
    <submittedName>
        <fullName evidence="5">Uncharacterized protein LOC104709792</fullName>
    </submittedName>
</protein>
<dbReference type="Pfam" id="PF22936">
    <property type="entry name" value="Pol_BBD"/>
    <property type="match status" value="1"/>
</dbReference>
<proteinExistence type="predicted"/>
<evidence type="ECO:0000259" key="3">
    <source>
        <dbReference type="Pfam" id="PF22936"/>
    </source>
</evidence>
<reference evidence="5" key="2">
    <citation type="submission" date="2025-08" db="UniProtKB">
        <authorList>
            <consortium name="RefSeq"/>
        </authorList>
    </citation>
    <scope>IDENTIFICATION</scope>
    <source>
        <tissue evidence="5">Leaf</tissue>
    </source>
</reference>
<dbReference type="InterPro" id="IPR029472">
    <property type="entry name" value="Copia-like_N"/>
</dbReference>
<evidence type="ECO:0000313" key="5">
    <source>
        <dbReference type="RefSeq" id="XP_010424655.1"/>
    </source>
</evidence>
<keyword evidence="4" id="KW-1185">Reference proteome</keyword>
<reference evidence="4" key="1">
    <citation type="journal article" date="2014" name="Nat. Commun.">
        <title>The emerging biofuel crop Camelina sativa retains a highly undifferentiated hexaploid genome structure.</title>
        <authorList>
            <person name="Kagale S."/>
            <person name="Koh C."/>
            <person name="Nixon J."/>
            <person name="Bollina V."/>
            <person name="Clarke W.E."/>
            <person name="Tuteja R."/>
            <person name="Spillane C."/>
            <person name="Robinson S.J."/>
            <person name="Links M.G."/>
            <person name="Clarke C."/>
            <person name="Higgins E.E."/>
            <person name="Huebert T."/>
            <person name="Sharpe A.G."/>
            <person name="Parkin I.A."/>
        </authorList>
    </citation>
    <scope>NUCLEOTIDE SEQUENCE [LARGE SCALE GENOMIC DNA]</scope>
    <source>
        <strain evidence="4">cv. DH55</strain>
    </source>
</reference>
<evidence type="ECO:0000313" key="4">
    <source>
        <dbReference type="Proteomes" id="UP000694864"/>
    </source>
</evidence>
<dbReference type="RefSeq" id="XP_010424655.1">
    <property type="nucleotide sequence ID" value="XM_010426353.1"/>
</dbReference>
<name>A0ABM0TDC2_CAMSA</name>
<dbReference type="PANTHER" id="PTHR37610">
    <property type="entry name" value="CCHC-TYPE DOMAIN-CONTAINING PROTEIN"/>
    <property type="match status" value="1"/>
</dbReference>
<evidence type="ECO:0000259" key="2">
    <source>
        <dbReference type="Pfam" id="PF14244"/>
    </source>
</evidence>
<feature type="region of interest" description="Disordered" evidence="1">
    <location>
        <begin position="324"/>
        <end position="346"/>
    </location>
</feature>
<feature type="domain" description="Retrovirus-related Pol polyprotein from transposon TNT 1-94-like beta-barrel" evidence="3">
    <location>
        <begin position="401"/>
        <end position="473"/>
    </location>
</feature>
<dbReference type="GeneID" id="104709792"/>
<dbReference type="Pfam" id="PF14244">
    <property type="entry name" value="Retrotran_gag_3"/>
    <property type="match status" value="1"/>
</dbReference>
<dbReference type="PANTHER" id="PTHR37610:SF97">
    <property type="entry name" value="RETROTRANSPOSON GAG DOMAIN-CONTAINING PROTEIN"/>
    <property type="match status" value="1"/>
</dbReference>
<organism evidence="4 5">
    <name type="scientific">Camelina sativa</name>
    <name type="common">False flax</name>
    <name type="synonym">Myagrum sativum</name>
    <dbReference type="NCBI Taxonomy" id="90675"/>
    <lineage>
        <taxon>Eukaryota</taxon>
        <taxon>Viridiplantae</taxon>
        <taxon>Streptophyta</taxon>
        <taxon>Embryophyta</taxon>
        <taxon>Tracheophyta</taxon>
        <taxon>Spermatophyta</taxon>
        <taxon>Magnoliopsida</taxon>
        <taxon>eudicotyledons</taxon>
        <taxon>Gunneridae</taxon>
        <taxon>Pentapetalae</taxon>
        <taxon>rosids</taxon>
        <taxon>malvids</taxon>
        <taxon>Brassicales</taxon>
        <taxon>Brassicaceae</taxon>
        <taxon>Camelineae</taxon>
        <taxon>Camelina</taxon>
    </lineage>
</organism>
<accession>A0ABM0TDC2</accession>
<dbReference type="Proteomes" id="UP000694864">
    <property type="component" value="Chromosome 1"/>
</dbReference>
<gene>
    <name evidence="5" type="primary">LOC104709792</name>
</gene>
<sequence>MSSDESKTAATTLVSQTVAVSPYLLSNSDNPGTSISSITLNGDNYNEWSEEMLNALHAKRKTGFINDTIPQPPLDDPDYENWKTVNSMIVGWIRSSITSKVKSTVTFVSNAHQLWEDLKQSFSVGNEVRVHQIKAQLASCRQDGQSVLDYYAKLCTLWDELHTYCPPPVCSCGGCSCGVTAKFVKETEKEKLHQFLLGLDDARFGGLCTNFVGKTPLPSLGEAYSKVICEEQRLSSACGREQLHDAVGFMARRESHEPLLVKDATPELVAYLGHSDHQESHKLGSSSILKPGSRTLCSHCGRTGHDKRDYWQLIGFPDWWEEHSQGRGNGRGLRGRGSGTGRGRGAVTAHATTSNQSVFPEFSQDQLKLLQQLLAEKANKEKQGTGGGDRLSGKKALGDIILDTEASHHMTGNLSSLQHIAKISPCSVGFADGSNTFALCVGSLPLSCTISLENVLYVPSLNCTLISVSKILKQTKCDAWFSDEFCVLQDRSSKTLIGSGEERDGVYYLKEVVSAKIHSVKAAVDDTL</sequence>
<feature type="compositionally biased region" description="Gly residues" evidence="1">
    <location>
        <begin position="327"/>
        <end position="344"/>
    </location>
</feature>
<dbReference type="InterPro" id="IPR054722">
    <property type="entry name" value="PolX-like_BBD"/>
</dbReference>
<evidence type="ECO:0000256" key="1">
    <source>
        <dbReference type="SAM" id="MobiDB-lite"/>
    </source>
</evidence>
<feature type="domain" description="Retrotransposon Copia-like N-terminal" evidence="2">
    <location>
        <begin position="27"/>
        <end position="73"/>
    </location>
</feature>